<keyword evidence="3" id="KW-1185">Reference proteome</keyword>
<dbReference type="RefSeq" id="WP_073500879.1">
    <property type="nucleotide sequence ID" value="NZ_FRBI01000016.1"/>
</dbReference>
<gene>
    <name evidence="2" type="ORF">SAMN05216499_116113</name>
</gene>
<keyword evidence="1" id="KW-0472">Membrane</keyword>
<protein>
    <submittedName>
        <fullName evidence="2">Uncharacterized protein</fullName>
    </submittedName>
</protein>
<feature type="transmembrane region" description="Helical" evidence="1">
    <location>
        <begin position="91"/>
        <end position="112"/>
    </location>
</feature>
<dbReference type="Proteomes" id="UP000184111">
    <property type="component" value="Unassembled WGS sequence"/>
</dbReference>
<sequence>MLLVFRVTAVVHTLAFFMQPVLAGMFLSGQDSAIAMHRANATIVTTICLALTVLAFLAWRRQLIRRRLLAMLAAILLLEYVEMSLGGSHILLVHIPLGVGLFATVVATLPMVMKAAPVAPQLSLTRERAFAEETVS</sequence>
<dbReference type="EMBL" id="FRBI01000016">
    <property type="protein sequence ID" value="SHM92392.1"/>
    <property type="molecule type" value="Genomic_DNA"/>
</dbReference>
<keyword evidence="1" id="KW-1133">Transmembrane helix</keyword>
<dbReference type="AlphaFoldDB" id="A0A1M7MN66"/>
<evidence type="ECO:0000313" key="3">
    <source>
        <dbReference type="Proteomes" id="UP000184111"/>
    </source>
</evidence>
<proteinExistence type="predicted"/>
<evidence type="ECO:0000256" key="1">
    <source>
        <dbReference type="SAM" id="Phobius"/>
    </source>
</evidence>
<organism evidence="2 3">
    <name type="scientific">Actinacidiphila paucisporea</name>
    <dbReference type="NCBI Taxonomy" id="310782"/>
    <lineage>
        <taxon>Bacteria</taxon>
        <taxon>Bacillati</taxon>
        <taxon>Actinomycetota</taxon>
        <taxon>Actinomycetes</taxon>
        <taxon>Kitasatosporales</taxon>
        <taxon>Streptomycetaceae</taxon>
        <taxon>Actinacidiphila</taxon>
    </lineage>
</organism>
<dbReference type="OrthoDB" id="3823611at2"/>
<reference evidence="2 3" key="1">
    <citation type="submission" date="2016-11" db="EMBL/GenBank/DDBJ databases">
        <authorList>
            <person name="Jaros S."/>
            <person name="Januszkiewicz K."/>
            <person name="Wedrychowicz H."/>
        </authorList>
    </citation>
    <scope>NUCLEOTIDE SEQUENCE [LARGE SCALE GENOMIC DNA]</scope>
    <source>
        <strain evidence="2 3">CGMCC 4.2025</strain>
    </source>
</reference>
<keyword evidence="1" id="KW-0812">Transmembrane</keyword>
<name>A0A1M7MN66_9ACTN</name>
<dbReference type="STRING" id="310782.SAMN05216499_116113"/>
<feature type="transmembrane region" description="Helical" evidence="1">
    <location>
        <begin position="39"/>
        <end position="59"/>
    </location>
</feature>
<accession>A0A1M7MN66</accession>
<evidence type="ECO:0000313" key="2">
    <source>
        <dbReference type="EMBL" id="SHM92392.1"/>
    </source>
</evidence>